<accession>A0ABT1S5T2</accession>
<organism evidence="1 2">
    <name type="scientific">Tissierella carlieri</name>
    <dbReference type="NCBI Taxonomy" id="689904"/>
    <lineage>
        <taxon>Bacteria</taxon>
        <taxon>Bacillati</taxon>
        <taxon>Bacillota</taxon>
        <taxon>Tissierellia</taxon>
        <taxon>Tissierellales</taxon>
        <taxon>Tissierellaceae</taxon>
        <taxon>Tissierella</taxon>
    </lineage>
</organism>
<dbReference type="Proteomes" id="UP001524478">
    <property type="component" value="Unassembled WGS sequence"/>
</dbReference>
<comment type="caution">
    <text evidence="1">The sequence shown here is derived from an EMBL/GenBank/DDBJ whole genome shotgun (WGS) entry which is preliminary data.</text>
</comment>
<name>A0ABT1S5T2_9FIRM</name>
<evidence type="ECO:0000313" key="1">
    <source>
        <dbReference type="EMBL" id="MCQ4921712.1"/>
    </source>
</evidence>
<proteinExistence type="predicted"/>
<evidence type="ECO:0000313" key="2">
    <source>
        <dbReference type="Proteomes" id="UP001524478"/>
    </source>
</evidence>
<dbReference type="RefSeq" id="WP_256310191.1">
    <property type="nucleotide sequence ID" value="NZ_JANGAC010000001.1"/>
</dbReference>
<dbReference type="EMBL" id="JANGAC010000001">
    <property type="protein sequence ID" value="MCQ4921712.1"/>
    <property type="molecule type" value="Genomic_DNA"/>
</dbReference>
<keyword evidence="2" id="KW-1185">Reference proteome</keyword>
<gene>
    <name evidence="1" type="ORF">NE686_01325</name>
</gene>
<sequence length="51" mass="5951">MVESLLFIARDLLCPLDIMKFTEDEKDYIAYVIERVMAVLSIELEKGIMIE</sequence>
<reference evidence="1 2" key="1">
    <citation type="submission" date="2022-06" db="EMBL/GenBank/DDBJ databases">
        <title>Isolation of gut microbiota from human fecal samples.</title>
        <authorList>
            <person name="Pamer E.G."/>
            <person name="Barat B."/>
            <person name="Waligurski E."/>
            <person name="Medina S."/>
            <person name="Paddock L."/>
            <person name="Mostad J."/>
        </authorList>
    </citation>
    <scope>NUCLEOTIDE SEQUENCE [LARGE SCALE GENOMIC DNA]</scope>
    <source>
        <strain evidence="1 2">DFI.7.95</strain>
    </source>
</reference>
<protein>
    <submittedName>
        <fullName evidence="1">Uncharacterized protein</fullName>
    </submittedName>
</protein>